<name>A0A2P2L366_RHIMU</name>
<accession>A0A2P2L366</accession>
<protein>
    <submittedName>
        <fullName evidence="1">Uncharacterized protein</fullName>
    </submittedName>
</protein>
<sequence length="45" mass="5289">MHLCLSIYQVEVEVFSNLLQSRDYLHQSNLNHHQSALSPNFLQFS</sequence>
<evidence type="ECO:0000313" key="1">
    <source>
        <dbReference type="EMBL" id="MBX12419.1"/>
    </source>
</evidence>
<reference evidence="1" key="1">
    <citation type="submission" date="2018-02" db="EMBL/GenBank/DDBJ databases">
        <title>Rhizophora mucronata_Transcriptome.</title>
        <authorList>
            <person name="Meera S.P."/>
            <person name="Sreeshan A."/>
            <person name="Augustine A."/>
        </authorList>
    </citation>
    <scope>NUCLEOTIDE SEQUENCE</scope>
    <source>
        <tissue evidence="1">Leaf</tissue>
    </source>
</reference>
<dbReference type="AlphaFoldDB" id="A0A2P2L366"/>
<organism evidence="1">
    <name type="scientific">Rhizophora mucronata</name>
    <name type="common">Asiatic mangrove</name>
    <dbReference type="NCBI Taxonomy" id="61149"/>
    <lineage>
        <taxon>Eukaryota</taxon>
        <taxon>Viridiplantae</taxon>
        <taxon>Streptophyta</taxon>
        <taxon>Embryophyta</taxon>
        <taxon>Tracheophyta</taxon>
        <taxon>Spermatophyta</taxon>
        <taxon>Magnoliopsida</taxon>
        <taxon>eudicotyledons</taxon>
        <taxon>Gunneridae</taxon>
        <taxon>Pentapetalae</taxon>
        <taxon>rosids</taxon>
        <taxon>fabids</taxon>
        <taxon>Malpighiales</taxon>
        <taxon>Rhizophoraceae</taxon>
        <taxon>Rhizophora</taxon>
    </lineage>
</organism>
<proteinExistence type="predicted"/>
<dbReference type="EMBL" id="GGEC01031935">
    <property type="protein sequence ID" value="MBX12419.1"/>
    <property type="molecule type" value="Transcribed_RNA"/>
</dbReference>